<dbReference type="Proteomes" id="UP001374803">
    <property type="component" value="Chromosome"/>
</dbReference>
<proteinExistence type="predicted"/>
<evidence type="ECO:0000313" key="1">
    <source>
        <dbReference type="EMBL" id="WXB01098.1"/>
    </source>
</evidence>
<name>A0ABZ2KR22_9BACT</name>
<keyword evidence="2" id="KW-1185">Reference proteome</keyword>
<protein>
    <submittedName>
        <fullName evidence="1">Uncharacterized protein</fullName>
    </submittedName>
</protein>
<accession>A0ABZ2KR22</accession>
<dbReference type="RefSeq" id="WP_394830706.1">
    <property type="nucleotide sequence ID" value="NZ_CP089929.1"/>
</dbReference>
<gene>
    <name evidence="1" type="ORF">LVJ94_29780</name>
</gene>
<organism evidence="1 2">
    <name type="scientific">Pendulispora rubella</name>
    <dbReference type="NCBI Taxonomy" id="2741070"/>
    <lineage>
        <taxon>Bacteria</taxon>
        <taxon>Pseudomonadati</taxon>
        <taxon>Myxococcota</taxon>
        <taxon>Myxococcia</taxon>
        <taxon>Myxococcales</taxon>
        <taxon>Sorangiineae</taxon>
        <taxon>Pendulisporaceae</taxon>
        <taxon>Pendulispora</taxon>
    </lineage>
</organism>
<sequence length="135" mass="15322">MAIRELDRFIVVVTIRTPSDAEWDRYLQLYEFPEARAKRVLVFASASPSASQRMRLRAAEGEYPPRKAVLACTKEARVAGVAASWFNSQLRLFSATDIEPALDYIGASSSERSQLRRTLDDLRRELSMPRSTRAI</sequence>
<dbReference type="EMBL" id="CP089983">
    <property type="protein sequence ID" value="WXB01098.1"/>
    <property type="molecule type" value="Genomic_DNA"/>
</dbReference>
<reference evidence="1" key="1">
    <citation type="submission" date="2021-12" db="EMBL/GenBank/DDBJ databases">
        <title>Discovery of the Pendulisporaceae a myxobacterial family with distinct sporulation behavior and unique specialized metabolism.</title>
        <authorList>
            <person name="Garcia R."/>
            <person name="Popoff A."/>
            <person name="Bader C.D."/>
            <person name="Loehr J."/>
            <person name="Walesch S."/>
            <person name="Walt C."/>
            <person name="Boldt J."/>
            <person name="Bunk B."/>
            <person name="Haeckl F.J.F.P.J."/>
            <person name="Gunesch A.P."/>
            <person name="Birkelbach J."/>
            <person name="Nuebel U."/>
            <person name="Pietschmann T."/>
            <person name="Bach T."/>
            <person name="Mueller R."/>
        </authorList>
    </citation>
    <scope>NUCLEOTIDE SEQUENCE</scope>
    <source>
        <strain evidence="1">MSr11367</strain>
    </source>
</reference>
<evidence type="ECO:0000313" key="2">
    <source>
        <dbReference type="Proteomes" id="UP001374803"/>
    </source>
</evidence>